<organism evidence="1 2">
    <name type="scientific">Hyphopichia burtonii NRRL Y-1933</name>
    <dbReference type="NCBI Taxonomy" id="984485"/>
    <lineage>
        <taxon>Eukaryota</taxon>
        <taxon>Fungi</taxon>
        <taxon>Dikarya</taxon>
        <taxon>Ascomycota</taxon>
        <taxon>Saccharomycotina</taxon>
        <taxon>Pichiomycetes</taxon>
        <taxon>Debaryomycetaceae</taxon>
        <taxon>Hyphopichia</taxon>
    </lineage>
</organism>
<protein>
    <submittedName>
        <fullName evidence="1">Uncharacterized protein</fullName>
    </submittedName>
</protein>
<dbReference type="AlphaFoldDB" id="A0A1E4RJ44"/>
<accession>A0A1E4RJ44</accession>
<dbReference type="EMBL" id="KV454541">
    <property type="protein sequence ID" value="ODV67287.1"/>
    <property type="molecule type" value="Genomic_DNA"/>
</dbReference>
<gene>
    <name evidence="1" type="ORF">HYPBUDRAFT_153138</name>
</gene>
<evidence type="ECO:0000313" key="1">
    <source>
        <dbReference type="EMBL" id="ODV67287.1"/>
    </source>
</evidence>
<dbReference type="RefSeq" id="XP_020076354.1">
    <property type="nucleotide sequence ID" value="XM_020221391.1"/>
</dbReference>
<name>A0A1E4RJ44_9ASCO</name>
<proteinExistence type="predicted"/>
<dbReference type="Proteomes" id="UP000095085">
    <property type="component" value="Unassembled WGS sequence"/>
</dbReference>
<keyword evidence="2" id="KW-1185">Reference proteome</keyword>
<sequence length="181" mass="20843">MFQDYCAAHGLLTSANSLYCSEECRELEVKADQQLFNSNESKKNYHYDYNYDYNNPSDLENEDDLYEDLPFSPMEPMIDDLDSDYPLRSASLSSASSNESSFLYECCLCNSTHSPNVSCNEVGFNDNFFLNNLPIENYIQKKNSENLPPSLSSEDYQNSLKNNHELILSNYRKWLVNIGPN</sequence>
<evidence type="ECO:0000313" key="2">
    <source>
        <dbReference type="Proteomes" id="UP000095085"/>
    </source>
</evidence>
<reference evidence="2" key="1">
    <citation type="submission" date="2016-05" db="EMBL/GenBank/DDBJ databases">
        <title>Comparative genomics of biotechnologically important yeasts.</title>
        <authorList>
            <consortium name="DOE Joint Genome Institute"/>
            <person name="Riley R."/>
            <person name="Haridas S."/>
            <person name="Wolfe K.H."/>
            <person name="Lopes M.R."/>
            <person name="Hittinger C.T."/>
            <person name="Goker M."/>
            <person name="Salamov A."/>
            <person name="Wisecaver J."/>
            <person name="Long T.M."/>
            <person name="Aerts A.L."/>
            <person name="Barry K."/>
            <person name="Choi C."/>
            <person name="Clum A."/>
            <person name="Coughlan A.Y."/>
            <person name="Deshpande S."/>
            <person name="Douglass A.P."/>
            <person name="Hanson S.J."/>
            <person name="Klenk H.-P."/>
            <person name="Labutti K."/>
            <person name="Lapidus A."/>
            <person name="Lindquist E."/>
            <person name="Lipzen A."/>
            <person name="Meier-Kolthoff J.P."/>
            <person name="Ohm R.A."/>
            <person name="Otillar R.P."/>
            <person name="Pangilinan J."/>
            <person name="Peng Y."/>
            <person name="Rokas A."/>
            <person name="Rosa C.A."/>
            <person name="Scheuner C."/>
            <person name="Sibirny A.A."/>
            <person name="Slot J.C."/>
            <person name="Stielow J.B."/>
            <person name="Sun H."/>
            <person name="Kurtzman C.P."/>
            <person name="Blackwell M."/>
            <person name="Grigoriev I.V."/>
            <person name="Jeffries T.W."/>
        </authorList>
    </citation>
    <scope>NUCLEOTIDE SEQUENCE [LARGE SCALE GENOMIC DNA]</scope>
    <source>
        <strain evidence="2">NRRL Y-1933</strain>
    </source>
</reference>
<dbReference type="GeneID" id="30995940"/>